<keyword evidence="10" id="KW-1185">Reference proteome</keyword>
<keyword evidence="9" id="KW-0503">Monooxygenase</keyword>
<keyword evidence="4" id="KW-0285">Flavoprotein</keyword>
<protein>
    <submittedName>
        <fullName evidence="9">SidA/IucD/PvdA family monooxygenase</fullName>
    </submittedName>
</protein>
<dbReference type="Gene3D" id="3.50.50.60">
    <property type="entry name" value="FAD/NAD(P)-binding domain"/>
    <property type="match status" value="1"/>
</dbReference>
<evidence type="ECO:0000256" key="6">
    <source>
        <dbReference type="ARBA" id="ARBA00022857"/>
    </source>
</evidence>
<feature type="region of interest" description="Disordered" evidence="8">
    <location>
        <begin position="447"/>
        <end position="490"/>
    </location>
</feature>
<evidence type="ECO:0000256" key="3">
    <source>
        <dbReference type="ARBA" id="ARBA00007588"/>
    </source>
</evidence>
<proteinExistence type="inferred from homology"/>
<reference evidence="9 10" key="1">
    <citation type="submission" date="2020-03" db="EMBL/GenBank/DDBJ databases">
        <authorList>
            <person name="Zhu W."/>
        </authorList>
    </citation>
    <scope>NUCLEOTIDE SEQUENCE [LARGE SCALE GENOMIC DNA]</scope>
    <source>
        <strain evidence="9 10">185</strain>
    </source>
</reference>
<evidence type="ECO:0000256" key="2">
    <source>
        <dbReference type="ARBA" id="ARBA00004924"/>
    </source>
</evidence>
<keyword evidence="7" id="KW-0560">Oxidoreductase</keyword>
<comment type="similarity">
    <text evidence="3">Belongs to the lysine N(6)-hydroxylase/L-ornithine N(5)-oxygenase family.</text>
</comment>
<comment type="cofactor">
    <cofactor evidence="1">
        <name>FAD</name>
        <dbReference type="ChEBI" id="CHEBI:57692"/>
    </cofactor>
</comment>
<dbReference type="AlphaFoldDB" id="A0A6G8S595"/>
<evidence type="ECO:0000256" key="4">
    <source>
        <dbReference type="ARBA" id="ARBA00022630"/>
    </source>
</evidence>
<keyword evidence="5" id="KW-0274">FAD</keyword>
<evidence type="ECO:0000256" key="8">
    <source>
        <dbReference type="SAM" id="MobiDB-lite"/>
    </source>
</evidence>
<evidence type="ECO:0000256" key="7">
    <source>
        <dbReference type="ARBA" id="ARBA00023002"/>
    </source>
</evidence>
<dbReference type="PANTHER" id="PTHR42802">
    <property type="entry name" value="MONOOXYGENASE"/>
    <property type="match status" value="1"/>
</dbReference>
<dbReference type="InterPro" id="IPR025700">
    <property type="entry name" value="Lys/Orn_oxygenase"/>
</dbReference>
<dbReference type="InterPro" id="IPR036188">
    <property type="entry name" value="FAD/NAD-bd_sf"/>
</dbReference>
<evidence type="ECO:0000256" key="5">
    <source>
        <dbReference type="ARBA" id="ARBA00022827"/>
    </source>
</evidence>
<dbReference type="EMBL" id="CP049916">
    <property type="protein sequence ID" value="QIO09143.1"/>
    <property type="molecule type" value="Genomic_DNA"/>
</dbReference>
<dbReference type="KEGG" id="alj:G8D99_09005"/>
<evidence type="ECO:0000313" key="9">
    <source>
        <dbReference type="EMBL" id="QIO09143.1"/>
    </source>
</evidence>
<sequence length="519" mass="59698">MLDFIAIGLGPFNLSLASLLHAKTSLNYLFFEQKAQFDWHAGMQLPNTVLQVPFMADLVSMVDPTSPFGFLNYLKQQQRLYKFYFLEQAHIPRREYNHYCQWVADQLDSIQYLSTVIAVIPKELGFEVTVEQAGILNRYRCRNLVLGSGNVANLPECLEQVQQQYPERCMHSAAYLNVVEKSDQMLKGNVVVLGSGQSAAEVFQDLFDRQFQHDQMQLPQFNLHWLTRSQGFFPMEYSPLGLEHFSPDYAQHFYRLDASCKQAQLQQQGLLYKGISGKNITAIYEKLYNRSIANTPPATHLHSQSQLVNAIPQLDTRIRLVFEHKLTQQQFYLDADVVVAATGYRTPKFEFLKPLEQWIEQDHQGHWKISQDYRVTYSGYGEIYVQNQEMHSHGVVTPDLGMGAYRAAIIANQLAGFELYEISGQSQCFQHFEPDHNPHVQMIAALDSQKHQHDQSSQPSPHDRTDQNSQPYQPSQHEREKQGKHALASDAKKICMLRDASETQFLKNHSSTVRYEKSI</sequence>
<gene>
    <name evidence="9" type="ORF">G8D99_09005</name>
</gene>
<name>A0A6G8S595_9GAMM</name>
<evidence type="ECO:0000313" key="10">
    <source>
        <dbReference type="Proteomes" id="UP000501939"/>
    </source>
</evidence>
<accession>A0A6G8S595</accession>
<organism evidence="9 10">
    <name type="scientific">Acinetobacter lanii</name>
    <dbReference type="NCBI Taxonomy" id="2715163"/>
    <lineage>
        <taxon>Bacteria</taxon>
        <taxon>Pseudomonadati</taxon>
        <taxon>Pseudomonadota</taxon>
        <taxon>Gammaproteobacteria</taxon>
        <taxon>Moraxellales</taxon>
        <taxon>Moraxellaceae</taxon>
        <taxon>Acinetobacter</taxon>
    </lineage>
</organism>
<comment type="pathway">
    <text evidence="2">Siderophore biosynthesis.</text>
</comment>
<dbReference type="Proteomes" id="UP000501939">
    <property type="component" value="Chromosome"/>
</dbReference>
<dbReference type="Pfam" id="PF13434">
    <property type="entry name" value="Lys_Orn_oxgnase"/>
    <property type="match status" value="1"/>
</dbReference>
<keyword evidence="6" id="KW-0521">NADP</keyword>
<evidence type="ECO:0000256" key="1">
    <source>
        <dbReference type="ARBA" id="ARBA00001974"/>
    </source>
</evidence>
<dbReference type="GO" id="GO:0004497">
    <property type="term" value="F:monooxygenase activity"/>
    <property type="evidence" value="ECO:0007669"/>
    <property type="project" value="UniProtKB-KW"/>
</dbReference>
<dbReference type="RefSeq" id="WP_166324744.1">
    <property type="nucleotide sequence ID" value="NZ_CP049916.1"/>
</dbReference>
<dbReference type="PANTHER" id="PTHR42802:SF1">
    <property type="entry name" value="L-ORNITHINE N(5)-MONOOXYGENASE"/>
    <property type="match status" value="1"/>
</dbReference>
<dbReference type="SUPFAM" id="SSF51905">
    <property type="entry name" value="FAD/NAD(P)-binding domain"/>
    <property type="match status" value="1"/>
</dbReference>